<feature type="binding site" evidence="2">
    <location>
        <position position="393"/>
    </location>
    <ligand>
        <name>Fe cation</name>
        <dbReference type="ChEBI" id="CHEBI:24875"/>
    </ligand>
</feature>
<dbReference type="SMART" id="SM00028">
    <property type="entry name" value="TPR"/>
    <property type="match status" value="3"/>
</dbReference>
<feature type="binding site" evidence="2">
    <location>
        <position position="390"/>
    </location>
    <ligand>
        <name>Fe cation</name>
        <dbReference type="ChEBI" id="CHEBI:24875"/>
    </ligand>
</feature>
<feature type="domain" description="LapB rubredoxin metal binding" evidence="4">
    <location>
        <begin position="388"/>
        <end position="412"/>
    </location>
</feature>
<comment type="subcellular location">
    <subcellularLocation>
        <location evidence="2">Cell inner membrane</location>
        <topology evidence="2">Single-pass membrane protein</topology>
        <orientation evidence="2">Cytoplasmic side</orientation>
    </subcellularLocation>
</comment>
<organism evidence="5 6">
    <name type="scientific">Candidatus Paenalcaligenes intestinipullorum</name>
    <dbReference type="NCBI Taxonomy" id="2838718"/>
    <lineage>
        <taxon>Bacteria</taxon>
        <taxon>Pseudomonadati</taxon>
        <taxon>Pseudomonadota</taxon>
        <taxon>Betaproteobacteria</taxon>
        <taxon>Burkholderiales</taxon>
        <taxon>Alcaligenaceae</taxon>
        <taxon>Paenalcaligenes</taxon>
    </lineage>
</organism>
<reference evidence="5" key="2">
    <citation type="submission" date="2021-04" db="EMBL/GenBank/DDBJ databases">
        <authorList>
            <person name="Gilroy R."/>
        </authorList>
    </citation>
    <scope>NUCLEOTIDE SEQUENCE</scope>
    <source>
        <strain evidence="5">9264</strain>
    </source>
</reference>
<keyword evidence="2" id="KW-0408">Iron</keyword>
<comment type="caution">
    <text evidence="5">The sequence shown here is derived from an EMBL/GenBank/DDBJ whole genome shotgun (WGS) entry which is preliminary data.</text>
</comment>
<evidence type="ECO:0000313" key="6">
    <source>
        <dbReference type="Proteomes" id="UP000823889"/>
    </source>
</evidence>
<keyword evidence="2" id="KW-0677">Repeat</keyword>
<gene>
    <name evidence="2 5" type="primary">lapB</name>
    <name evidence="5" type="ORF">H9906_07870</name>
</gene>
<keyword evidence="2" id="KW-0997">Cell inner membrane</keyword>
<comment type="similarity">
    <text evidence="2">Belongs to the LapB family.</text>
</comment>
<keyword evidence="2 3" id="KW-0472">Membrane</keyword>
<comment type="function">
    <text evidence="2">Modulates cellular lipopolysaccharide (LPS) levels by regulating LpxC, which is involved in lipid A biosynthesis. May act by modulating the proteolytic activity of FtsH towards LpxC. May also coordinate assembly of proteins involved in LPS synthesis at the plasma membrane.</text>
</comment>
<keyword evidence="2 3" id="KW-0812">Transmembrane</keyword>
<protein>
    <recommendedName>
        <fullName evidence="2">Lipopolysaccharide assembly protein B</fullName>
    </recommendedName>
</protein>
<feature type="binding site" evidence="2">
    <location>
        <position position="407"/>
    </location>
    <ligand>
        <name>Fe cation</name>
        <dbReference type="ChEBI" id="CHEBI:24875"/>
    </ligand>
</feature>
<evidence type="ECO:0000256" key="2">
    <source>
        <dbReference type="HAMAP-Rule" id="MF_00994"/>
    </source>
</evidence>
<dbReference type="GO" id="GO:0008653">
    <property type="term" value="P:lipopolysaccharide metabolic process"/>
    <property type="evidence" value="ECO:0007669"/>
    <property type="project" value="InterPro"/>
</dbReference>
<proteinExistence type="inferred from homology"/>
<dbReference type="InterPro" id="IPR030865">
    <property type="entry name" value="LapB"/>
</dbReference>
<keyword evidence="2" id="KW-1003">Cell membrane</keyword>
<accession>A0A9D2U9B3</accession>
<dbReference type="GO" id="GO:0005506">
    <property type="term" value="F:iron ion binding"/>
    <property type="evidence" value="ECO:0007669"/>
    <property type="project" value="UniProtKB-UniRule"/>
</dbReference>
<dbReference type="GO" id="GO:0009898">
    <property type="term" value="C:cytoplasmic side of plasma membrane"/>
    <property type="evidence" value="ECO:0007669"/>
    <property type="project" value="UniProtKB-UniRule"/>
</dbReference>
<sequence length="422" mass="47869">MDFEPWWLIIVPLLFGLGWLAARFDVRQVLSESKNLPDSYFKGLNFLLNEQPDRAIEAFVEVVKLDPETTELHFALGGLFRRRGEIERAIRVHQSLLSRADLPPADREMAQYELAQDFLKAGLLDRAELAFEAVSHTERYAVLAARALIRIYESEHDWPKAITAVRRLRDLVDEPVPQLVHYQCEEAEMALHPKAPQLDKAIQALQEAQTAARALGAEHGSVAAQARILILSARLATLQGQPDQALSYYQELIHIAPLYTGLIAKDFMQVAQTTGQVDLALQRLQQVYSQQPSIDVFEVLFTNLRIHHGPEHAWSFARDALRAHPSLLALERMLETELSFADLHEQQPLLGQPAEALPTAQAAQLMMGQDLALLKNAVYKQAKRLDRYACEQCGFEAQRFYWQCPGCSTWESYAPKRLEELQ</sequence>
<keyword evidence="2" id="KW-0802">TPR repeat</keyword>
<dbReference type="InterPro" id="IPR041166">
    <property type="entry name" value="Rubredoxin_2"/>
</dbReference>
<dbReference type="NCBIfam" id="NF008755">
    <property type="entry name" value="PRK11788.1-3"/>
    <property type="match status" value="1"/>
</dbReference>
<keyword evidence="2 3" id="KW-1133">Transmembrane helix</keyword>
<dbReference type="Pfam" id="PF18073">
    <property type="entry name" value="Zn_ribbon_LapB"/>
    <property type="match status" value="1"/>
</dbReference>
<dbReference type="EMBL" id="DWUQ01000162">
    <property type="protein sequence ID" value="HJD44927.1"/>
    <property type="molecule type" value="Genomic_DNA"/>
</dbReference>
<evidence type="ECO:0000313" key="5">
    <source>
        <dbReference type="EMBL" id="HJD44927.1"/>
    </source>
</evidence>
<evidence type="ECO:0000256" key="3">
    <source>
        <dbReference type="SAM" id="Phobius"/>
    </source>
</evidence>
<dbReference type="InterPro" id="IPR011990">
    <property type="entry name" value="TPR-like_helical_dom_sf"/>
</dbReference>
<name>A0A9D2U9B3_9BURK</name>
<reference evidence="5" key="1">
    <citation type="journal article" date="2021" name="PeerJ">
        <title>Extensive microbial diversity within the chicken gut microbiome revealed by metagenomics and culture.</title>
        <authorList>
            <person name="Gilroy R."/>
            <person name="Ravi A."/>
            <person name="Getino M."/>
            <person name="Pursley I."/>
            <person name="Horton D.L."/>
            <person name="Alikhan N.F."/>
            <person name="Baker D."/>
            <person name="Gharbi K."/>
            <person name="Hall N."/>
            <person name="Watson M."/>
            <person name="Adriaenssens E.M."/>
            <person name="Foster-Nyarko E."/>
            <person name="Jarju S."/>
            <person name="Secka A."/>
            <person name="Antonio M."/>
            <person name="Oren A."/>
            <person name="Chaudhuri R.R."/>
            <person name="La Ragione R."/>
            <person name="Hildebrand F."/>
            <person name="Pallen M.J."/>
        </authorList>
    </citation>
    <scope>NUCLEOTIDE SEQUENCE</scope>
    <source>
        <strain evidence="5">9264</strain>
    </source>
</reference>
<evidence type="ECO:0000259" key="4">
    <source>
        <dbReference type="Pfam" id="PF18073"/>
    </source>
</evidence>
<dbReference type="Gene3D" id="1.25.40.10">
    <property type="entry name" value="Tetratricopeptide repeat domain"/>
    <property type="match status" value="1"/>
</dbReference>
<evidence type="ECO:0000256" key="1">
    <source>
        <dbReference type="ARBA" id="ARBA00022723"/>
    </source>
</evidence>
<dbReference type="InterPro" id="IPR019734">
    <property type="entry name" value="TPR_rpt"/>
</dbReference>
<dbReference type="AlphaFoldDB" id="A0A9D2U9B3"/>
<dbReference type="GO" id="GO:0046890">
    <property type="term" value="P:regulation of lipid biosynthetic process"/>
    <property type="evidence" value="ECO:0007669"/>
    <property type="project" value="UniProtKB-UniRule"/>
</dbReference>
<feature type="binding site" evidence="2">
    <location>
        <position position="404"/>
    </location>
    <ligand>
        <name>Fe cation</name>
        <dbReference type="ChEBI" id="CHEBI:24875"/>
    </ligand>
</feature>
<keyword evidence="1 2" id="KW-0479">Metal-binding</keyword>
<dbReference type="SUPFAM" id="SSF48452">
    <property type="entry name" value="TPR-like"/>
    <property type="match status" value="2"/>
</dbReference>
<dbReference type="HAMAP" id="MF_00994">
    <property type="entry name" value="LPS_assembly_LapB"/>
    <property type="match status" value="1"/>
</dbReference>
<dbReference type="Pfam" id="PF13432">
    <property type="entry name" value="TPR_16"/>
    <property type="match status" value="1"/>
</dbReference>
<feature type="topological domain" description="Cytoplasmic" evidence="2">
    <location>
        <begin position="23"/>
        <end position="422"/>
    </location>
</feature>
<feature type="transmembrane region" description="Helical" evidence="3">
    <location>
        <begin position="6"/>
        <end position="24"/>
    </location>
</feature>
<dbReference type="Proteomes" id="UP000823889">
    <property type="component" value="Unassembled WGS sequence"/>
</dbReference>